<proteinExistence type="predicted"/>
<evidence type="ECO:0000313" key="4">
    <source>
        <dbReference type="EMBL" id="SDG08845.1"/>
    </source>
</evidence>
<feature type="domain" description="Response regulatory" evidence="3">
    <location>
        <begin position="28"/>
        <end position="150"/>
    </location>
</feature>
<organism evidence="4 5">
    <name type="scientific">Thalassobaculum litoreum DSM 18839</name>
    <dbReference type="NCBI Taxonomy" id="1123362"/>
    <lineage>
        <taxon>Bacteria</taxon>
        <taxon>Pseudomonadati</taxon>
        <taxon>Pseudomonadota</taxon>
        <taxon>Alphaproteobacteria</taxon>
        <taxon>Rhodospirillales</taxon>
        <taxon>Thalassobaculaceae</taxon>
        <taxon>Thalassobaculum</taxon>
    </lineage>
</organism>
<dbReference type="GO" id="GO:0000160">
    <property type="term" value="P:phosphorelay signal transduction system"/>
    <property type="evidence" value="ECO:0007669"/>
    <property type="project" value="InterPro"/>
</dbReference>
<accession>A0A8G2BKZ8</accession>
<dbReference type="EMBL" id="FNBW01000010">
    <property type="protein sequence ID" value="SDG08845.1"/>
    <property type="molecule type" value="Genomic_DNA"/>
</dbReference>
<dbReference type="SMART" id="SM00448">
    <property type="entry name" value="REC"/>
    <property type="match status" value="1"/>
</dbReference>
<evidence type="ECO:0000313" key="5">
    <source>
        <dbReference type="Proteomes" id="UP000198615"/>
    </source>
</evidence>
<reference evidence="4 5" key="1">
    <citation type="submission" date="2016-10" db="EMBL/GenBank/DDBJ databases">
        <authorList>
            <person name="Varghese N."/>
            <person name="Submissions S."/>
        </authorList>
    </citation>
    <scope>NUCLEOTIDE SEQUENCE [LARGE SCALE GENOMIC DNA]</scope>
    <source>
        <strain evidence="4 5">DSM 18839</strain>
    </source>
</reference>
<dbReference type="Proteomes" id="UP000198615">
    <property type="component" value="Unassembled WGS sequence"/>
</dbReference>
<protein>
    <submittedName>
        <fullName evidence="4">Response regulator receiver domain-containing protein</fullName>
    </submittedName>
</protein>
<dbReference type="OrthoDB" id="6159164at2"/>
<dbReference type="InterPro" id="IPR011006">
    <property type="entry name" value="CheY-like_superfamily"/>
</dbReference>
<dbReference type="PROSITE" id="PS50110">
    <property type="entry name" value="RESPONSE_REGULATORY"/>
    <property type="match status" value="1"/>
</dbReference>
<evidence type="ECO:0000256" key="1">
    <source>
        <dbReference type="ARBA" id="ARBA00022553"/>
    </source>
</evidence>
<evidence type="ECO:0000256" key="2">
    <source>
        <dbReference type="PROSITE-ProRule" id="PRU00169"/>
    </source>
</evidence>
<dbReference type="Gene3D" id="3.40.50.2300">
    <property type="match status" value="1"/>
</dbReference>
<comment type="caution">
    <text evidence="4">The sequence shown here is derived from an EMBL/GenBank/DDBJ whole genome shotgun (WGS) entry which is preliminary data.</text>
</comment>
<name>A0A8G2BKZ8_9PROT</name>
<evidence type="ECO:0000259" key="3">
    <source>
        <dbReference type="PROSITE" id="PS50110"/>
    </source>
</evidence>
<dbReference type="InterPro" id="IPR001789">
    <property type="entry name" value="Sig_transdc_resp-reg_receiver"/>
</dbReference>
<keyword evidence="5" id="KW-1185">Reference proteome</keyword>
<dbReference type="AlphaFoldDB" id="A0A8G2BKZ8"/>
<sequence length="162" mass="17940">MPTELTQTRRLTRVMEGVLASFDYEGLLALVVEPDDDNRALLCRALVDLGFPPPLDAHNAATALYAAEEITPDLLILDARLEGPDGADGFELLQRIREDSTTLPDDIPVILLAGAVNDFAVQESKRLEVDLLLTKPVPAKRLQNRVNSLMMKRFTDRVTWGS</sequence>
<dbReference type="InterPro" id="IPR050595">
    <property type="entry name" value="Bact_response_regulator"/>
</dbReference>
<gene>
    <name evidence="4" type="ORF">SAMN05660686_03310</name>
</gene>
<dbReference type="PANTHER" id="PTHR44591">
    <property type="entry name" value="STRESS RESPONSE REGULATOR PROTEIN 1"/>
    <property type="match status" value="1"/>
</dbReference>
<dbReference type="RefSeq" id="WP_084619104.1">
    <property type="nucleotide sequence ID" value="NZ_FNBW01000010.1"/>
</dbReference>
<dbReference type="CDD" id="cd00156">
    <property type="entry name" value="REC"/>
    <property type="match status" value="1"/>
</dbReference>
<dbReference type="PANTHER" id="PTHR44591:SF3">
    <property type="entry name" value="RESPONSE REGULATORY DOMAIN-CONTAINING PROTEIN"/>
    <property type="match status" value="1"/>
</dbReference>
<dbReference type="Pfam" id="PF00072">
    <property type="entry name" value="Response_reg"/>
    <property type="match status" value="1"/>
</dbReference>
<feature type="modified residue" description="4-aspartylphosphate" evidence="2">
    <location>
        <position position="78"/>
    </location>
</feature>
<dbReference type="SUPFAM" id="SSF52172">
    <property type="entry name" value="CheY-like"/>
    <property type="match status" value="1"/>
</dbReference>
<keyword evidence="1 2" id="KW-0597">Phosphoprotein</keyword>